<keyword evidence="3" id="KW-0560">Oxidoreductase</keyword>
<comment type="similarity">
    <text evidence="1">Belongs to the NmrA-type oxidoreductase family. Isoflavone reductase subfamily.</text>
</comment>
<dbReference type="InterPro" id="IPR008030">
    <property type="entry name" value="NmrA-like"/>
</dbReference>
<dbReference type="InterPro" id="IPR051609">
    <property type="entry name" value="NmrA/Isoflavone_reductase-like"/>
</dbReference>
<dbReference type="Gene3D" id="3.40.50.720">
    <property type="entry name" value="NAD(P)-binding Rossmann-like Domain"/>
    <property type="match status" value="1"/>
</dbReference>
<reference evidence="6" key="2">
    <citation type="submission" date="2020-05" db="EMBL/GenBank/DDBJ databases">
        <authorList>
            <person name="Kim H.-S."/>
            <person name="Proctor R.H."/>
            <person name="Brown D.W."/>
        </authorList>
    </citation>
    <scope>NUCLEOTIDE SEQUENCE</scope>
    <source>
        <strain evidence="6">NRRL 20472</strain>
    </source>
</reference>
<dbReference type="PANTHER" id="PTHR47706">
    <property type="entry name" value="NMRA-LIKE FAMILY PROTEIN"/>
    <property type="match status" value="1"/>
</dbReference>
<gene>
    <name evidence="6" type="ORF">FSARC_9549</name>
</gene>
<feature type="domain" description="NmrA-like" evidence="4">
    <location>
        <begin position="4"/>
        <end position="260"/>
    </location>
</feature>
<dbReference type="EMBL" id="JABEXW010000546">
    <property type="protein sequence ID" value="KAF4962383.1"/>
    <property type="molecule type" value="Genomic_DNA"/>
</dbReference>
<protein>
    <recommendedName>
        <fullName evidence="8">Thioredoxin domain-containing protein</fullName>
    </recommendedName>
</protein>
<evidence type="ECO:0000259" key="4">
    <source>
        <dbReference type="Pfam" id="PF05368"/>
    </source>
</evidence>
<dbReference type="Proteomes" id="UP000622797">
    <property type="component" value="Unassembled WGS sequence"/>
</dbReference>
<accession>A0A8H4TQQ0</accession>
<proteinExistence type="inferred from homology"/>
<feature type="domain" description="Thioredoxin" evidence="5">
    <location>
        <begin position="349"/>
        <end position="435"/>
    </location>
</feature>
<keyword evidence="7" id="KW-1185">Reference proteome</keyword>
<evidence type="ECO:0000313" key="6">
    <source>
        <dbReference type="EMBL" id="KAF4962383.1"/>
    </source>
</evidence>
<evidence type="ECO:0000259" key="5">
    <source>
        <dbReference type="Pfam" id="PF06110"/>
    </source>
</evidence>
<dbReference type="InterPro" id="IPR010357">
    <property type="entry name" value="TXNDC17_dom"/>
</dbReference>
<evidence type="ECO:0000256" key="1">
    <source>
        <dbReference type="ARBA" id="ARBA00005725"/>
    </source>
</evidence>
<dbReference type="GO" id="GO:0016491">
    <property type="term" value="F:oxidoreductase activity"/>
    <property type="evidence" value="ECO:0007669"/>
    <property type="project" value="UniProtKB-KW"/>
</dbReference>
<dbReference type="Pfam" id="PF05368">
    <property type="entry name" value="NmrA"/>
    <property type="match status" value="1"/>
</dbReference>
<dbReference type="PANTHER" id="PTHR47706:SF4">
    <property type="entry name" value="NMRA-LIKE DOMAIN-CONTAINING PROTEIN"/>
    <property type="match status" value="1"/>
</dbReference>
<evidence type="ECO:0000256" key="3">
    <source>
        <dbReference type="ARBA" id="ARBA00023002"/>
    </source>
</evidence>
<dbReference type="Gene3D" id="3.90.25.10">
    <property type="entry name" value="UDP-galactose 4-epimerase, domain 1"/>
    <property type="match status" value="1"/>
</dbReference>
<dbReference type="SUPFAM" id="SSF51735">
    <property type="entry name" value="NAD(P)-binding Rossmann-fold domains"/>
    <property type="match status" value="1"/>
</dbReference>
<evidence type="ECO:0008006" key="8">
    <source>
        <dbReference type="Google" id="ProtNLM"/>
    </source>
</evidence>
<reference evidence="6" key="1">
    <citation type="journal article" date="2020" name="BMC Genomics">
        <title>Correction to: Identification and distribution of gene clusters required for synthesis of sphingolipid metabolism inhibitors in diverse species of the filamentous fungus Fusarium.</title>
        <authorList>
            <person name="Kim H.S."/>
            <person name="Lohmar J.M."/>
            <person name="Busman M."/>
            <person name="Brown D.W."/>
            <person name="Naumann T.A."/>
            <person name="Divon H.H."/>
            <person name="Lysoe E."/>
            <person name="Uhlig S."/>
            <person name="Proctor R.H."/>
        </authorList>
    </citation>
    <scope>NUCLEOTIDE SEQUENCE</scope>
    <source>
        <strain evidence="6">NRRL 20472</strain>
    </source>
</reference>
<keyword evidence="2" id="KW-0521">NADP</keyword>
<organism evidence="6 7">
    <name type="scientific">Fusarium sarcochroum</name>
    <dbReference type="NCBI Taxonomy" id="1208366"/>
    <lineage>
        <taxon>Eukaryota</taxon>
        <taxon>Fungi</taxon>
        <taxon>Dikarya</taxon>
        <taxon>Ascomycota</taxon>
        <taxon>Pezizomycotina</taxon>
        <taxon>Sordariomycetes</taxon>
        <taxon>Hypocreomycetidae</taxon>
        <taxon>Hypocreales</taxon>
        <taxon>Nectriaceae</taxon>
        <taxon>Fusarium</taxon>
        <taxon>Fusarium lateritium species complex</taxon>
    </lineage>
</organism>
<dbReference type="Gene3D" id="3.40.30.10">
    <property type="entry name" value="Glutaredoxin"/>
    <property type="match status" value="1"/>
</dbReference>
<dbReference type="OrthoDB" id="10000533at2759"/>
<dbReference type="Pfam" id="PF06110">
    <property type="entry name" value="TXD17-like_Trx"/>
    <property type="match status" value="1"/>
</dbReference>
<dbReference type="AlphaFoldDB" id="A0A8H4TQQ0"/>
<evidence type="ECO:0000313" key="7">
    <source>
        <dbReference type="Proteomes" id="UP000622797"/>
    </source>
</evidence>
<evidence type="ECO:0000256" key="2">
    <source>
        <dbReference type="ARBA" id="ARBA00022857"/>
    </source>
</evidence>
<name>A0A8H4TQQ0_9HYPO</name>
<comment type="caution">
    <text evidence="6">The sequence shown here is derived from an EMBL/GenBank/DDBJ whole genome shotgun (WGS) entry which is preliminary data.</text>
</comment>
<sequence length="443" mass="48882">MVVVAVAGGLGELGGLITEALKNTGKHEVYVLSRRTPPEQPEWTSSLSGKSYNPVLETDYTSVEKLTEILTIHKIHTVVCALSMSSESASTSQLRLVQAAEDTPSVKRFLPSEFNVNYDLPDDVLPYPPKEFHIASRRALEKTSLEFSYVYPGMFMDYFGLPHVPSVLRDICFVVDPEAGRAAIAGNGDARMATCRTVDVARYLALSLDLEKWPRVLKIVTSTVSINDLVVLYEKALKRKVTVEYQPVEALKQHNGIMLPRNTKLASSFPRGSEGLKSVVCDLEASIALGAYDLDALDDSLDVIEEFKDSTEAPIKIEELINMAWILSVNMPLIDANTPPTTTDDTHYVVYFASGEPSWCPDCRDALPALNAVFGDNSAPTAHIVRVGSREEWKGNSKNKYRNAPYNIQGVPTVVKVKYGQDVGRLGDIESQNESDLRKLVKL</sequence>
<dbReference type="InterPro" id="IPR036249">
    <property type="entry name" value="Thioredoxin-like_sf"/>
</dbReference>
<dbReference type="SUPFAM" id="SSF52833">
    <property type="entry name" value="Thioredoxin-like"/>
    <property type="match status" value="1"/>
</dbReference>
<dbReference type="InterPro" id="IPR036291">
    <property type="entry name" value="NAD(P)-bd_dom_sf"/>
</dbReference>